<proteinExistence type="predicted"/>
<dbReference type="Proteomes" id="UP000053724">
    <property type="component" value="Unassembled WGS sequence"/>
</dbReference>
<dbReference type="PATRIC" id="fig|1481663.8.peg.3917"/>
<dbReference type="Pfam" id="PF13503">
    <property type="entry name" value="DUF4123"/>
    <property type="match status" value="1"/>
</dbReference>
<name>A0A0Q0KFW6_VIBMT</name>
<sequence>MSQRNTINYWLVVDTIRIPDAIAVITNKMKVEQAIVLFAGSDFDYLQDKSPLLLNIGSHSAVLEKWLTLPNFDSSSVIFELDSRHDGFEFTEYLQSLLQVKIDNKACFLRFYTNAFWNQTASQLNDIDIATLLGPAQAIHWVDTAHHRQTLHYPPQVSEPSQAFNLTSPIFKLWV</sequence>
<evidence type="ECO:0000313" key="2">
    <source>
        <dbReference type="EMBL" id="KQA22462.1"/>
    </source>
</evidence>
<gene>
    <name evidence="2" type="ORF">AAY55_17175</name>
</gene>
<dbReference type="RefSeq" id="WP_055028432.1">
    <property type="nucleotide sequence ID" value="NZ_CP035689.1"/>
</dbReference>
<protein>
    <submittedName>
        <fullName evidence="2">UDP-N-acetylmuramyl peptide synthase</fullName>
    </submittedName>
</protein>
<organism evidence="2 3">
    <name type="scientific">Vibrio metoecus</name>
    <dbReference type="NCBI Taxonomy" id="1481663"/>
    <lineage>
        <taxon>Bacteria</taxon>
        <taxon>Pseudomonadati</taxon>
        <taxon>Pseudomonadota</taxon>
        <taxon>Gammaproteobacteria</taxon>
        <taxon>Vibrionales</taxon>
        <taxon>Vibrionaceae</taxon>
        <taxon>Vibrio</taxon>
    </lineage>
</organism>
<feature type="domain" description="DUF4123" evidence="1">
    <location>
        <begin position="9"/>
        <end position="126"/>
    </location>
</feature>
<dbReference type="InterPro" id="IPR025391">
    <property type="entry name" value="DUF4123"/>
</dbReference>
<evidence type="ECO:0000259" key="1">
    <source>
        <dbReference type="Pfam" id="PF13503"/>
    </source>
</evidence>
<comment type="caution">
    <text evidence="2">The sequence shown here is derived from an EMBL/GenBank/DDBJ whole genome shotgun (WGS) entry which is preliminary data.</text>
</comment>
<evidence type="ECO:0000313" key="3">
    <source>
        <dbReference type="Proteomes" id="UP000053724"/>
    </source>
</evidence>
<dbReference type="EMBL" id="LCUF01000042">
    <property type="protein sequence ID" value="KQA22462.1"/>
    <property type="molecule type" value="Genomic_DNA"/>
</dbReference>
<reference evidence="2 3" key="1">
    <citation type="journal article" date="2015" name="Genome Biol. Evol.">
        <title>The Dynamics of Genetic Interactions between Vibrio metoecus and Vibrio cholerae, Two Close Relatives Co-Occurring in the Environment.</title>
        <authorList>
            <person name="Orata F.D."/>
            <person name="Kirchberger P.C."/>
            <person name="Meheust R."/>
            <person name="Barlow E.J."/>
            <person name="Tarr C.L."/>
            <person name="Boucher Y."/>
        </authorList>
    </citation>
    <scope>NUCLEOTIDE SEQUENCE [LARGE SCALE GENOMIC DNA]</scope>
    <source>
        <strain evidence="2 3">08-2459</strain>
    </source>
</reference>
<dbReference type="AlphaFoldDB" id="A0A0Q0KFW6"/>
<accession>A0A0Q0KFW6</accession>
<dbReference type="GeneID" id="94015932"/>